<sequence>MDLYLATDLKSGQIVHGKSGMRDWYVPVTSLYADTAEPVRFIEQIKPRYLYIADLDRICGVGDHDALIPALADRTERILLDRGCRSPDDVLVLPRVHMIVGTETAADTLDQFNGGVLSVDIKNDLVIPWNTDPVAFLSSCNRYQFEMVILLDIGRVGTGRGLDTEKLSAFRSAYAGTLLWGGGVSSEEDLVLLEKAGFDGAIIATAVHTGKIPIEYIRRGTFCSSPLKA</sequence>
<dbReference type="AlphaFoldDB" id="A0A8E7EKJ8"/>
<dbReference type="GeneID" id="65096211"/>
<evidence type="ECO:0000313" key="2">
    <source>
        <dbReference type="EMBL" id="QVV89595.1"/>
    </source>
</evidence>
<name>A0A8E7EKJ8_9EURY</name>
<dbReference type="CDD" id="cd04723">
    <property type="entry name" value="HisA_HisF"/>
    <property type="match status" value="1"/>
</dbReference>
<gene>
    <name evidence="2" type="ORF">KHC33_03465</name>
</gene>
<dbReference type="RefSeq" id="WP_214420387.1">
    <property type="nucleotide sequence ID" value="NZ_CP075546.1"/>
</dbReference>
<dbReference type="Pfam" id="PF00977">
    <property type="entry name" value="His_biosynth"/>
    <property type="match status" value="1"/>
</dbReference>
<evidence type="ECO:0000313" key="3">
    <source>
        <dbReference type="Proteomes" id="UP000680656"/>
    </source>
</evidence>
<evidence type="ECO:0000256" key="1">
    <source>
        <dbReference type="RuleBase" id="RU003657"/>
    </source>
</evidence>
<reference evidence="2 3" key="1">
    <citation type="submission" date="2021-05" db="EMBL/GenBank/DDBJ databases">
        <title>A novel Methanospirillum isolate from a pyrite-forming mixed culture.</title>
        <authorList>
            <person name="Bunk B."/>
            <person name="Sproer C."/>
            <person name="Spring S."/>
            <person name="Pester M."/>
        </authorList>
    </citation>
    <scope>NUCLEOTIDE SEQUENCE [LARGE SCALE GENOMIC DNA]</scope>
    <source>
        <strain evidence="2 3">J.3.6.1-F.2.7.3</strain>
    </source>
</reference>
<dbReference type="InterPro" id="IPR006062">
    <property type="entry name" value="His_biosynth"/>
</dbReference>
<dbReference type="Gene3D" id="3.20.20.70">
    <property type="entry name" value="Aldolase class I"/>
    <property type="match status" value="1"/>
</dbReference>
<dbReference type="EMBL" id="CP075546">
    <property type="protein sequence ID" value="QVV89595.1"/>
    <property type="molecule type" value="Genomic_DNA"/>
</dbReference>
<dbReference type="SUPFAM" id="SSF51366">
    <property type="entry name" value="Ribulose-phoshate binding barrel"/>
    <property type="match status" value="1"/>
</dbReference>
<dbReference type="InterPro" id="IPR013785">
    <property type="entry name" value="Aldolase_TIM"/>
</dbReference>
<keyword evidence="1" id="KW-0028">Amino-acid biosynthesis</keyword>
<dbReference type="InterPro" id="IPR011060">
    <property type="entry name" value="RibuloseP-bd_barrel"/>
</dbReference>
<protein>
    <submittedName>
        <fullName evidence="2">Nickel transporter</fullName>
    </submittedName>
</protein>
<dbReference type="Proteomes" id="UP000680656">
    <property type="component" value="Chromosome"/>
</dbReference>
<organism evidence="2 3">
    <name type="scientific">Methanospirillum purgamenti</name>
    <dbReference type="NCBI Taxonomy" id="2834276"/>
    <lineage>
        <taxon>Archaea</taxon>
        <taxon>Methanobacteriati</taxon>
        <taxon>Methanobacteriota</taxon>
        <taxon>Stenosarchaea group</taxon>
        <taxon>Methanomicrobia</taxon>
        <taxon>Methanomicrobiales</taxon>
        <taxon>Methanospirillaceae</taxon>
        <taxon>Methanospirillum</taxon>
    </lineage>
</organism>
<dbReference type="KEGG" id="mrtj:KHC33_03465"/>
<comment type="similarity">
    <text evidence="1">Belongs to the HisA/HisF family.</text>
</comment>
<proteinExistence type="inferred from homology"/>
<keyword evidence="1" id="KW-0368">Histidine biosynthesis</keyword>
<keyword evidence="3" id="KW-1185">Reference proteome</keyword>
<dbReference type="GO" id="GO:0000105">
    <property type="term" value="P:L-histidine biosynthetic process"/>
    <property type="evidence" value="ECO:0007669"/>
    <property type="project" value="UniProtKB-KW"/>
</dbReference>
<accession>A0A8E7EKJ8</accession>